<gene>
    <name evidence="1" type="ORF">CHU93_00950</name>
</gene>
<evidence type="ECO:0000313" key="1">
    <source>
        <dbReference type="EMBL" id="OYQ36608.1"/>
    </source>
</evidence>
<sequence length="113" mass="12435">MVILEPGNINTSMTLRSSGKQCRDEKSPCFQFHENAYAAAVANEREGSSPLMIARKIEAIIAERKPALRYVGGTLIERLMIPVKHLLPGRLFERLVAREYRLDAAGQGPGAGN</sequence>
<evidence type="ECO:0008006" key="3">
    <source>
        <dbReference type="Google" id="ProtNLM"/>
    </source>
</evidence>
<accession>A0A255Z542</accession>
<comment type="caution">
    <text evidence="1">The sequence shown here is derived from an EMBL/GenBank/DDBJ whole genome shotgun (WGS) entry which is preliminary data.</text>
</comment>
<dbReference type="EMBL" id="NOXT01000043">
    <property type="protein sequence ID" value="OYQ36608.1"/>
    <property type="molecule type" value="Genomic_DNA"/>
</dbReference>
<dbReference type="AlphaFoldDB" id="A0A255Z542"/>
<evidence type="ECO:0000313" key="2">
    <source>
        <dbReference type="Proteomes" id="UP000216991"/>
    </source>
</evidence>
<proteinExistence type="predicted"/>
<name>A0A255Z542_9SPHN</name>
<protein>
    <recommendedName>
        <fullName evidence="3">Short-chain dehydrogenase</fullName>
    </recommendedName>
</protein>
<reference evidence="1 2" key="1">
    <citation type="submission" date="2017-07" db="EMBL/GenBank/DDBJ databases">
        <title>Sandarakinorhabdus cyanobacteriorum sp. nov., a novel bacterium isolated from cyanobacterial aggregates in a eutrophic lake.</title>
        <authorList>
            <person name="Cai H."/>
        </authorList>
    </citation>
    <scope>NUCLEOTIDE SEQUENCE [LARGE SCALE GENOMIC DNA]</scope>
    <source>
        <strain evidence="1 2">TH057</strain>
    </source>
</reference>
<keyword evidence="2" id="KW-1185">Reference proteome</keyword>
<organism evidence="1 2">
    <name type="scientific">Sandarakinorhabdus cyanobacteriorum</name>
    <dbReference type="NCBI Taxonomy" id="1981098"/>
    <lineage>
        <taxon>Bacteria</taxon>
        <taxon>Pseudomonadati</taxon>
        <taxon>Pseudomonadota</taxon>
        <taxon>Alphaproteobacteria</taxon>
        <taxon>Sphingomonadales</taxon>
        <taxon>Sphingosinicellaceae</taxon>
        <taxon>Sandarakinorhabdus</taxon>
    </lineage>
</organism>
<dbReference type="Proteomes" id="UP000216991">
    <property type="component" value="Unassembled WGS sequence"/>
</dbReference>